<reference evidence="2 3" key="1">
    <citation type="submission" date="2018-09" db="EMBL/GenBank/DDBJ databases">
        <title>Alcanivorax profundi sp. nov., isolated from 1000 m-depth seawater of the Mariana Trench.</title>
        <authorList>
            <person name="Liu J."/>
        </authorList>
    </citation>
    <scope>NUCLEOTIDE SEQUENCE [LARGE SCALE GENOMIC DNA]</scope>
    <source>
        <strain evidence="2 3">MTEO17</strain>
    </source>
</reference>
<evidence type="ECO:0000313" key="3">
    <source>
        <dbReference type="Proteomes" id="UP000283734"/>
    </source>
</evidence>
<gene>
    <name evidence="2" type="ORF">D4A39_12290</name>
</gene>
<feature type="transmembrane region" description="Helical" evidence="1">
    <location>
        <begin position="77"/>
        <end position="98"/>
    </location>
</feature>
<keyword evidence="3" id="KW-1185">Reference proteome</keyword>
<protein>
    <submittedName>
        <fullName evidence="2">Uncharacterized protein</fullName>
    </submittedName>
</protein>
<dbReference type="OrthoDB" id="8911335at2"/>
<evidence type="ECO:0000256" key="1">
    <source>
        <dbReference type="SAM" id="Phobius"/>
    </source>
</evidence>
<name>A0A418XXC9_9GAMM</name>
<keyword evidence="1" id="KW-0812">Transmembrane</keyword>
<dbReference type="EMBL" id="QYYA01000003">
    <property type="protein sequence ID" value="RJG17484.1"/>
    <property type="molecule type" value="Genomic_DNA"/>
</dbReference>
<dbReference type="RefSeq" id="WP_022985121.1">
    <property type="nucleotide sequence ID" value="NZ_CAXGPP010000035.1"/>
</dbReference>
<feature type="transmembrane region" description="Helical" evidence="1">
    <location>
        <begin position="21"/>
        <end position="39"/>
    </location>
</feature>
<organism evidence="2 3">
    <name type="scientific">Alcanivorax profundi</name>
    <dbReference type="NCBI Taxonomy" id="2338368"/>
    <lineage>
        <taxon>Bacteria</taxon>
        <taxon>Pseudomonadati</taxon>
        <taxon>Pseudomonadota</taxon>
        <taxon>Gammaproteobacteria</taxon>
        <taxon>Oceanospirillales</taxon>
        <taxon>Alcanivoracaceae</taxon>
        <taxon>Alcanivorax</taxon>
    </lineage>
</organism>
<feature type="transmembrane region" description="Helical" evidence="1">
    <location>
        <begin position="51"/>
        <end position="70"/>
    </location>
</feature>
<dbReference type="AlphaFoldDB" id="A0A418XXC9"/>
<dbReference type="Proteomes" id="UP000283734">
    <property type="component" value="Unassembled WGS sequence"/>
</dbReference>
<proteinExistence type="predicted"/>
<accession>A0A418XXC9</accession>
<keyword evidence="1" id="KW-1133">Transmembrane helix</keyword>
<evidence type="ECO:0000313" key="2">
    <source>
        <dbReference type="EMBL" id="RJG17484.1"/>
    </source>
</evidence>
<keyword evidence="1" id="KW-0472">Membrane</keyword>
<comment type="caution">
    <text evidence="2">The sequence shown here is derived from an EMBL/GenBank/DDBJ whole genome shotgun (WGS) entry which is preliminary data.</text>
</comment>
<sequence length="101" mass="10826">MAKSKAATIQPDWISKTLAGALLGLGLAVAISGLFAWWGPGGLDAPNKVQFNMWVIPLYWMTVWSLVYLFRTGLRAWLVLGAVTAAAHVALFVTPQILGAS</sequence>